<proteinExistence type="predicted"/>
<accession>A0A368GG77</accession>
<reference evidence="1 2" key="1">
    <citation type="submission" date="2014-10" db="EMBL/GenBank/DDBJ databases">
        <title>Draft genome of the hookworm Ancylostoma caninum.</title>
        <authorList>
            <person name="Mitreva M."/>
        </authorList>
    </citation>
    <scope>NUCLEOTIDE SEQUENCE [LARGE SCALE GENOMIC DNA]</scope>
    <source>
        <strain evidence="1 2">Baltimore</strain>
    </source>
</reference>
<protein>
    <submittedName>
        <fullName evidence="1">Uncharacterized protein</fullName>
    </submittedName>
</protein>
<dbReference type="EMBL" id="JOJR01000203">
    <property type="protein sequence ID" value="RCN42259.1"/>
    <property type="molecule type" value="Genomic_DNA"/>
</dbReference>
<dbReference type="STRING" id="29170.A0A368GG77"/>
<dbReference type="Proteomes" id="UP000252519">
    <property type="component" value="Unassembled WGS sequence"/>
</dbReference>
<sequence length="134" mass="15467">MNHYVMLHWDTPLLDPTNTSTTEHCNITTFSLFDRDVLAPKFRHMTVLDAVWKDTLSVLNSSLSSVRYRGRPQCDKSWIDGSAITKAMFDVGALNFLDLSCQDNWNNWKNQCKSLGRTFKLHHTYLQEEGQKVA</sequence>
<gene>
    <name evidence="1" type="ORF">ANCCAN_11772</name>
</gene>
<dbReference type="AlphaFoldDB" id="A0A368GG77"/>
<name>A0A368GG77_ANCCA</name>
<comment type="caution">
    <text evidence="1">The sequence shown here is derived from an EMBL/GenBank/DDBJ whole genome shotgun (WGS) entry which is preliminary data.</text>
</comment>
<evidence type="ECO:0000313" key="2">
    <source>
        <dbReference type="Proteomes" id="UP000252519"/>
    </source>
</evidence>
<keyword evidence="2" id="KW-1185">Reference proteome</keyword>
<dbReference type="OrthoDB" id="5984008at2759"/>
<organism evidence="1 2">
    <name type="scientific">Ancylostoma caninum</name>
    <name type="common">Dog hookworm</name>
    <dbReference type="NCBI Taxonomy" id="29170"/>
    <lineage>
        <taxon>Eukaryota</taxon>
        <taxon>Metazoa</taxon>
        <taxon>Ecdysozoa</taxon>
        <taxon>Nematoda</taxon>
        <taxon>Chromadorea</taxon>
        <taxon>Rhabditida</taxon>
        <taxon>Rhabditina</taxon>
        <taxon>Rhabditomorpha</taxon>
        <taxon>Strongyloidea</taxon>
        <taxon>Ancylostomatidae</taxon>
        <taxon>Ancylostomatinae</taxon>
        <taxon>Ancylostoma</taxon>
    </lineage>
</organism>
<evidence type="ECO:0000313" key="1">
    <source>
        <dbReference type="EMBL" id="RCN42259.1"/>
    </source>
</evidence>